<evidence type="ECO:0000256" key="1">
    <source>
        <dbReference type="SAM" id="MobiDB-lite"/>
    </source>
</evidence>
<dbReference type="KEGG" id="ehx:EMIHUDRAFT_118394"/>
<dbReference type="AlphaFoldDB" id="A0A0D3J4Y6"/>
<dbReference type="EnsemblProtists" id="EOD18571">
    <property type="protein sequence ID" value="EOD18571"/>
    <property type="gene ID" value="EMIHUDRAFT_118394"/>
</dbReference>
<dbReference type="RefSeq" id="XP_005771000.1">
    <property type="nucleotide sequence ID" value="XM_005770943.1"/>
</dbReference>
<feature type="compositionally biased region" description="Basic and acidic residues" evidence="1">
    <location>
        <begin position="299"/>
        <end position="310"/>
    </location>
</feature>
<protein>
    <submittedName>
        <fullName evidence="2">Uncharacterized protein</fullName>
    </submittedName>
</protein>
<keyword evidence="3" id="KW-1185">Reference proteome</keyword>
<reference evidence="2" key="2">
    <citation type="submission" date="2024-10" db="UniProtKB">
        <authorList>
            <consortium name="EnsemblProtists"/>
        </authorList>
    </citation>
    <scope>IDENTIFICATION</scope>
</reference>
<proteinExistence type="predicted"/>
<organism evidence="2 3">
    <name type="scientific">Emiliania huxleyi (strain CCMP1516)</name>
    <dbReference type="NCBI Taxonomy" id="280463"/>
    <lineage>
        <taxon>Eukaryota</taxon>
        <taxon>Haptista</taxon>
        <taxon>Haptophyta</taxon>
        <taxon>Prymnesiophyceae</taxon>
        <taxon>Isochrysidales</taxon>
        <taxon>Noelaerhabdaceae</taxon>
        <taxon>Emiliania</taxon>
    </lineage>
</organism>
<accession>A0A0D3J4Y6</accession>
<dbReference type="PaxDb" id="2903-EOD18571"/>
<sequence length="325" mass="34329">MHSIEKAGLTSPNDALSEAVALSGWLKALWCRANNLAPAWGEIVDHVLEAKPTLAEDPDRLAIELRSGWQKLPLPKSLQRRLRSNPPPPPPDVSDCATLSGAPLRIGLKEVLSLLAARLEAAHELDGRACPGLPPLIEVSSQQRNHVGRGRGRVGARHGWVHVEGAFPGLPLDEVCSILSKACSCSVTPRPAKYEGEVALILAAVPPADEQAVDALVGAGMARAYILRHPPELPPTPGQRGGRGERRASRRTGNWAPADRAGERGQQEAEEEEKAHAGGTAEPEPVEEGHGCSDGFADASHDKGGAKRGPDLGCGMAGDDFSAFV</sequence>
<dbReference type="GeneID" id="17264117"/>
<dbReference type="HOGENOM" id="CLU_044284_0_0_1"/>
<name>A0A0D3J4Y6_EMIH1</name>
<dbReference type="Proteomes" id="UP000013827">
    <property type="component" value="Unassembled WGS sequence"/>
</dbReference>
<evidence type="ECO:0000313" key="2">
    <source>
        <dbReference type="EnsemblProtists" id="EOD18571"/>
    </source>
</evidence>
<reference evidence="3" key="1">
    <citation type="journal article" date="2013" name="Nature">
        <title>Pan genome of the phytoplankton Emiliania underpins its global distribution.</title>
        <authorList>
            <person name="Read B.A."/>
            <person name="Kegel J."/>
            <person name="Klute M.J."/>
            <person name="Kuo A."/>
            <person name="Lefebvre S.C."/>
            <person name="Maumus F."/>
            <person name="Mayer C."/>
            <person name="Miller J."/>
            <person name="Monier A."/>
            <person name="Salamov A."/>
            <person name="Young J."/>
            <person name="Aguilar M."/>
            <person name="Claverie J.M."/>
            <person name="Frickenhaus S."/>
            <person name="Gonzalez K."/>
            <person name="Herman E.K."/>
            <person name="Lin Y.C."/>
            <person name="Napier J."/>
            <person name="Ogata H."/>
            <person name="Sarno A.F."/>
            <person name="Shmutz J."/>
            <person name="Schroeder D."/>
            <person name="de Vargas C."/>
            <person name="Verret F."/>
            <person name="von Dassow P."/>
            <person name="Valentin K."/>
            <person name="Van de Peer Y."/>
            <person name="Wheeler G."/>
            <person name="Dacks J.B."/>
            <person name="Delwiche C.F."/>
            <person name="Dyhrman S.T."/>
            <person name="Glockner G."/>
            <person name="John U."/>
            <person name="Richards T."/>
            <person name="Worden A.Z."/>
            <person name="Zhang X."/>
            <person name="Grigoriev I.V."/>
            <person name="Allen A.E."/>
            <person name="Bidle K."/>
            <person name="Borodovsky M."/>
            <person name="Bowler C."/>
            <person name="Brownlee C."/>
            <person name="Cock J.M."/>
            <person name="Elias M."/>
            <person name="Gladyshev V.N."/>
            <person name="Groth M."/>
            <person name="Guda C."/>
            <person name="Hadaegh A."/>
            <person name="Iglesias-Rodriguez M.D."/>
            <person name="Jenkins J."/>
            <person name="Jones B.M."/>
            <person name="Lawson T."/>
            <person name="Leese F."/>
            <person name="Lindquist E."/>
            <person name="Lobanov A."/>
            <person name="Lomsadze A."/>
            <person name="Malik S.B."/>
            <person name="Marsh M.E."/>
            <person name="Mackinder L."/>
            <person name="Mock T."/>
            <person name="Mueller-Roeber B."/>
            <person name="Pagarete A."/>
            <person name="Parker M."/>
            <person name="Probert I."/>
            <person name="Quesneville H."/>
            <person name="Raines C."/>
            <person name="Rensing S.A."/>
            <person name="Riano-Pachon D.M."/>
            <person name="Richier S."/>
            <person name="Rokitta S."/>
            <person name="Shiraiwa Y."/>
            <person name="Soanes D.M."/>
            <person name="van der Giezen M."/>
            <person name="Wahlund T.M."/>
            <person name="Williams B."/>
            <person name="Wilson W."/>
            <person name="Wolfe G."/>
            <person name="Wurch L.L."/>
        </authorList>
    </citation>
    <scope>NUCLEOTIDE SEQUENCE</scope>
</reference>
<evidence type="ECO:0000313" key="3">
    <source>
        <dbReference type="Proteomes" id="UP000013827"/>
    </source>
</evidence>
<feature type="region of interest" description="Disordered" evidence="1">
    <location>
        <begin position="228"/>
        <end position="325"/>
    </location>
</feature>